<proteinExistence type="predicted"/>
<dbReference type="InterPro" id="IPR018247">
    <property type="entry name" value="EF_Hand_1_Ca_BS"/>
</dbReference>
<dbReference type="InParanoid" id="A0A078B1Y7"/>
<evidence type="ECO:0000256" key="2">
    <source>
        <dbReference type="ARBA" id="ARBA00022837"/>
    </source>
</evidence>
<evidence type="ECO:0000259" key="3">
    <source>
        <dbReference type="PROSITE" id="PS50222"/>
    </source>
</evidence>
<dbReference type="PROSITE" id="PS00018">
    <property type="entry name" value="EF_HAND_1"/>
    <property type="match status" value="1"/>
</dbReference>
<dbReference type="PROSITE" id="PS50222">
    <property type="entry name" value="EF_HAND_2"/>
    <property type="match status" value="2"/>
</dbReference>
<evidence type="ECO:0000256" key="1">
    <source>
        <dbReference type="ARBA" id="ARBA00022737"/>
    </source>
</evidence>
<gene>
    <name evidence="4" type="primary">Contig18649.g19814</name>
    <name evidence="4" type="ORF">STYLEM_16405</name>
</gene>
<dbReference type="AlphaFoldDB" id="A0A078B1Y7"/>
<dbReference type="InterPro" id="IPR050145">
    <property type="entry name" value="Centrin_CML-like"/>
</dbReference>
<name>A0A078B1Y7_STYLE</name>
<feature type="domain" description="EF-hand" evidence="3">
    <location>
        <begin position="22"/>
        <end position="57"/>
    </location>
</feature>
<organism evidence="4 5">
    <name type="scientific">Stylonychia lemnae</name>
    <name type="common">Ciliate</name>
    <dbReference type="NCBI Taxonomy" id="5949"/>
    <lineage>
        <taxon>Eukaryota</taxon>
        <taxon>Sar</taxon>
        <taxon>Alveolata</taxon>
        <taxon>Ciliophora</taxon>
        <taxon>Intramacronucleata</taxon>
        <taxon>Spirotrichea</taxon>
        <taxon>Stichotrichia</taxon>
        <taxon>Sporadotrichida</taxon>
        <taxon>Oxytrichidae</taxon>
        <taxon>Stylonychinae</taxon>
        <taxon>Stylonychia</taxon>
    </lineage>
</organism>
<keyword evidence="2" id="KW-0106">Calcium</keyword>
<keyword evidence="5" id="KW-1185">Reference proteome</keyword>
<dbReference type="OrthoDB" id="429467at2759"/>
<dbReference type="InterPro" id="IPR011992">
    <property type="entry name" value="EF-hand-dom_pair"/>
</dbReference>
<dbReference type="InterPro" id="IPR036439">
    <property type="entry name" value="Dockerin_dom_sf"/>
</dbReference>
<dbReference type="SMART" id="SM00054">
    <property type="entry name" value="EFh"/>
    <property type="match status" value="2"/>
</dbReference>
<keyword evidence="1" id="KW-0677">Repeat</keyword>
<evidence type="ECO:0000313" key="5">
    <source>
        <dbReference type="Proteomes" id="UP000039865"/>
    </source>
</evidence>
<dbReference type="PANTHER" id="PTHR23050">
    <property type="entry name" value="CALCIUM BINDING PROTEIN"/>
    <property type="match status" value="1"/>
</dbReference>
<feature type="domain" description="EF-hand" evidence="3">
    <location>
        <begin position="84"/>
        <end position="119"/>
    </location>
</feature>
<dbReference type="CDD" id="cd00051">
    <property type="entry name" value="EFh"/>
    <property type="match status" value="1"/>
</dbReference>
<dbReference type="EMBL" id="CCKQ01015485">
    <property type="protein sequence ID" value="CDW87302.1"/>
    <property type="molecule type" value="Genomic_DNA"/>
</dbReference>
<reference evidence="4 5" key="1">
    <citation type="submission" date="2014-06" db="EMBL/GenBank/DDBJ databases">
        <authorList>
            <person name="Swart Estienne"/>
        </authorList>
    </citation>
    <scope>NUCLEOTIDE SEQUENCE [LARGE SCALE GENOMIC DNA]</scope>
    <source>
        <strain evidence="4 5">130c</strain>
    </source>
</reference>
<protein>
    <submittedName>
        <fullName evidence="4">Calmodulin</fullName>
    </submittedName>
</protein>
<dbReference type="GO" id="GO:0000272">
    <property type="term" value="P:polysaccharide catabolic process"/>
    <property type="evidence" value="ECO:0007669"/>
    <property type="project" value="InterPro"/>
</dbReference>
<evidence type="ECO:0000313" key="4">
    <source>
        <dbReference type="EMBL" id="CDW87302.1"/>
    </source>
</evidence>
<dbReference type="InterPro" id="IPR002048">
    <property type="entry name" value="EF_hand_dom"/>
</dbReference>
<dbReference type="GO" id="GO:0005509">
    <property type="term" value="F:calcium ion binding"/>
    <property type="evidence" value="ECO:0007669"/>
    <property type="project" value="InterPro"/>
</dbReference>
<dbReference type="Proteomes" id="UP000039865">
    <property type="component" value="Unassembled WGS sequence"/>
</dbReference>
<dbReference type="Gene3D" id="1.10.1330.10">
    <property type="entry name" value="Dockerin domain"/>
    <property type="match status" value="1"/>
</dbReference>
<dbReference type="Gene3D" id="1.10.238.10">
    <property type="entry name" value="EF-hand"/>
    <property type="match status" value="1"/>
</dbReference>
<dbReference type="SUPFAM" id="SSF47473">
    <property type="entry name" value="EF-hand"/>
    <property type="match status" value="1"/>
</dbReference>
<accession>A0A078B1Y7</accession>
<dbReference type="Pfam" id="PF13499">
    <property type="entry name" value="EF-hand_7"/>
    <property type="match status" value="1"/>
</dbReference>
<sequence length="121" mass="14190">MKNIYELNKSSVNQPSRLLTENEIKTITLAFKLFDIDGTGFIKKEDLQKIFQSLGYKLTKDDSQDIYNKCQLNKGLLTLDQVQDIFQRKIDMIEECDFNGDGQINQEDFVKLMKKFKKLQK</sequence>